<evidence type="ECO:0000313" key="1">
    <source>
        <dbReference type="EMBL" id="MCL6740785.1"/>
    </source>
</evidence>
<reference evidence="1" key="1">
    <citation type="submission" date="2022-05" db="EMBL/GenBank/DDBJ databases">
        <authorList>
            <person name="Jo J.-H."/>
            <person name="Im W.-T."/>
        </authorList>
    </citation>
    <scope>NUCLEOTIDE SEQUENCE</scope>
    <source>
        <strain evidence="1">RB56-2</strain>
    </source>
</reference>
<comment type="caution">
    <text evidence="1">The sequence shown here is derived from an EMBL/GenBank/DDBJ whole genome shotgun (WGS) entry which is preliminary data.</text>
</comment>
<name>A0ABT0S8P3_9SPHN</name>
<keyword evidence="2" id="KW-1185">Reference proteome</keyword>
<accession>A0ABT0S8P3</accession>
<proteinExistence type="predicted"/>
<protein>
    <submittedName>
        <fullName evidence="1">Uncharacterized protein</fullName>
    </submittedName>
</protein>
<sequence>MNKAAPAATAAGPKCPNLYTQLPPQTPDLTRKVYSCVERYALLYAKGPDSPEALSKAVMAKCKYDIVQYVDEEAKKAGVKSPYKEAFESWQAHTLPIIAEARARRCYG</sequence>
<organism evidence="1 2">
    <name type="scientific">Sphingomonas brevis</name>
    <dbReference type="NCBI Taxonomy" id="2908206"/>
    <lineage>
        <taxon>Bacteria</taxon>
        <taxon>Pseudomonadati</taxon>
        <taxon>Pseudomonadota</taxon>
        <taxon>Alphaproteobacteria</taxon>
        <taxon>Sphingomonadales</taxon>
        <taxon>Sphingomonadaceae</taxon>
        <taxon>Sphingomonas</taxon>
    </lineage>
</organism>
<dbReference type="RefSeq" id="WP_249915199.1">
    <property type="nucleotide sequence ID" value="NZ_JAMGBB010000001.1"/>
</dbReference>
<gene>
    <name evidence="1" type="ORF">LZ518_06515</name>
</gene>
<evidence type="ECO:0000313" key="2">
    <source>
        <dbReference type="Proteomes" id="UP001165383"/>
    </source>
</evidence>
<dbReference type="Proteomes" id="UP001165383">
    <property type="component" value="Unassembled WGS sequence"/>
</dbReference>
<dbReference type="EMBL" id="JAMGBB010000001">
    <property type="protein sequence ID" value="MCL6740785.1"/>
    <property type="molecule type" value="Genomic_DNA"/>
</dbReference>